<sequence length="80" mass="8677">MATPEQIALWRQQLAEAEAAYHEARMSGSVNRIRHGDKEVQTGRVSLSELAGYIAELRGKLAEAGVNVGGGRGKARRVVF</sequence>
<dbReference type="InterPro" id="IPR036626">
    <property type="entry name" value="GpW_sf"/>
</dbReference>
<dbReference type="AlphaFoldDB" id="A0A318TPU4"/>
<comment type="caution">
    <text evidence="1">The sequence shown here is derived from an EMBL/GenBank/DDBJ whole genome shotgun (WGS) entry which is preliminary data.</text>
</comment>
<accession>A0A318TPU4</accession>
<keyword evidence="2" id="KW-1185">Reference proteome</keyword>
<reference evidence="1 2" key="1">
    <citation type="submission" date="2018-06" db="EMBL/GenBank/DDBJ databases">
        <title>Genomic Encyclopedia of Archaeal and Bacterial Type Strains, Phase II (KMG-II): from individual species to whole genera.</title>
        <authorList>
            <person name="Goeker M."/>
        </authorList>
    </citation>
    <scope>NUCLEOTIDE SEQUENCE [LARGE SCALE GENOMIC DNA]</scope>
    <source>
        <strain evidence="1 2">JCM 11668</strain>
    </source>
</reference>
<proteinExistence type="predicted"/>
<dbReference type="InterPro" id="IPR004174">
    <property type="entry name" value="GpW"/>
</dbReference>
<gene>
    <name evidence="1" type="ORF">BJ122_102254</name>
</gene>
<name>A0A318TPU4_9BRAD</name>
<evidence type="ECO:0000313" key="2">
    <source>
        <dbReference type="Proteomes" id="UP000248148"/>
    </source>
</evidence>
<dbReference type="GO" id="GO:0019058">
    <property type="term" value="P:viral life cycle"/>
    <property type="evidence" value="ECO:0007669"/>
    <property type="project" value="InterPro"/>
</dbReference>
<dbReference type="EMBL" id="QJTI01000002">
    <property type="protein sequence ID" value="PYF05028.1"/>
    <property type="molecule type" value="Genomic_DNA"/>
</dbReference>
<dbReference type="Proteomes" id="UP000248148">
    <property type="component" value="Unassembled WGS sequence"/>
</dbReference>
<dbReference type="Gene3D" id="3.30.1580.10">
    <property type="entry name" value="Head-to-tail joining protein W"/>
    <property type="match status" value="1"/>
</dbReference>
<evidence type="ECO:0000313" key="1">
    <source>
        <dbReference type="EMBL" id="PYF05028.1"/>
    </source>
</evidence>
<dbReference type="RefSeq" id="WP_181418865.1">
    <property type="nucleotide sequence ID" value="NZ_QJTI01000002.1"/>
</dbReference>
<protein>
    <submittedName>
        <fullName evidence="1">GpW protein</fullName>
    </submittedName>
</protein>
<dbReference type="Pfam" id="PF02831">
    <property type="entry name" value="gpW"/>
    <property type="match status" value="1"/>
</dbReference>
<organism evidence="1 2">
    <name type="scientific">Rhodopseudomonas faecalis</name>
    <dbReference type="NCBI Taxonomy" id="99655"/>
    <lineage>
        <taxon>Bacteria</taxon>
        <taxon>Pseudomonadati</taxon>
        <taxon>Pseudomonadota</taxon>
        <taxon>Alphaproteobacteria</taxon>
        <taxon>Hyphomicrobiales</taxon>
        <taxon>Nitrobacteraceae</taxon>
        <taxon>Rhodopseudomonas</taxon>
    </lineage>
</organism>